<organism evidence="2 3">
    <name type="scientific">Jiella endophytica</name>
    <dbReference type="NCBI Taxonomy" id="2558362"/>
    <lineage>
        <taxon>Bacteria</taxon>
        <taxon>Pseudomonadati</taxon>
        <taxon>Pseudomonadota</taxon>
        <taxon>Alphaproteobacteria</taxon>
        <taxon>Hyphomicrobiales</taxon>
        <taxon>Aurantimonadaceae</taxon>
        <taxon>Jiella</taxon>
    </lineage>
</organism>
<sequence length="322" mass="34416">MPAVLRAASAVDLTVISGSPTKHVISSAGVEPWMKKVTELVGDAVNFKYFPAGQLAPLKGLLDAVSGGLADAAPIPVGYSSDKMPLNGVTMLPGLGQSAKDVIMAYDKVLQSELMMSEYQKNKLVPNWNLAFPPYQYVATDGPVKTLDGFKGKVIRTAGGSTNLAIQALGASPVDVAAGDIYVAMQRGTVNATMSSYLTIDGYGIAELCKAASDNGSFGNFSNVFCFNETKWKSIPKEIQDSMVEAGKWTEENIAKDMQESNDALTKKFADGGMEIYSFPDDQLKLIDEKMKSVQEEWVTRLTARGIPADKALEAYSSALGA</sequence>
<dbReference type="PANTHER" id="PTHR33376:SF15">
    <property type="entry name" value="BLL6794 PROTEIN"/>
    <property type="match status" value="1"/>
</dbReference>
<dbReference type="InterPro" id="IPR018389">
    <property type="entry name" value="DctP_fam"/>
</dbReference>
<dbReference type="EMBL" id="SOZD01000002">
    <property type="protein sequence ID" value="TFF25657.1"/>
    <property type="molecule type" value="Genomic_DNA"/>
</dbReference>
<dbReference type="AlphaFoldDB" id="A0A4Y8RSG5"/>
<dbReference type="OrthoDB" id="7822595at2"/>
<keyword evidence="1" id="KW-0732">Signal</keyword>
<evidence type="ECO:0000313" key="3">
    <source>
        <dbReference type="Proteomes" id="UP000298179"/>
    </source>
</evidence>
<dbReference type="NCBIfam" id="NF037995">
    <property type="entry name" value="TRAP_S1"/>
    <property type="match status" value="1"/>
</dbReference>
<dbReference type="Pfam" id="PF03480">
    <property type="entry name" value="DctP"/>
    <property type="match status" value="1"/>
</dbReference>
<dbReference type="Gene3D" id="3.40.190.170">
    <property type="entry name" value="Bacterial extracellular solute-binding protein, family 7"/>
    <property type="match status" value="1"/>
</dbReference>
<evidence type="ECO:0000256" key="1">
    <source>
        <dbReference type="ARBA" id="ARBA00022729"/>
    </source>
</evidence>
<comment type="caution">
    <text evidence="2">The sequence shown here is derived from an EMBL/GenBank/DDBJ whole genome shotgun (WGS) entry which is preliminary data.</text>
</comment>
<gene>
    <name evidence="2" type="ORF">E3C22_05575</name>
</gene>
<accession>A0A4Y8RSG5</accession>
<keyword evidence="3" id="KW-1185">Reference proteome</keyword>
<dbReference type="InterPro" id="IPR038404">
    <property type="entry name" value="TRAP_DctP_sf"/>
</dbReference>
<proteinExistence type="predicted"/>
<protein>
    <submittedName>
        <fullName evidence="2">TRAP transporter substrate-binding protein DctP</fullName>
    </submittedName>
</protein>
<dbReference type="PANTHER" id="PTHR33376">
    <property type="match status" value="1"/>
</dbReference>
<reference evidence="2 3" key="1">
    <citation type="submission" date="2019-03" db="EMBL/GenBank/DDBJ databases">
        <title>Jiella endophytica sp. nov., a novel endophytic bacterium isolated from root of Ficus microcarpa Linn. f.</title>
        <authorList>
            <person name="Tuo L."/>
        </authorList>
    </citation>
    <scope>NUCLEOTIDE SEQUENCE [LARGE SCALE GENOMIC DNA]</scope>
    <source>
        <strain evidence="2 3">CBS5Q-3</strain>
    </source>
</reference>
<dbReference type="GO" id="GO:0055085">
    <property type="term" value="P:transmembrane transport"/>
    <property type="evidence" value="ECO:0007669"/>
    <property type="project" value="InterPro"/>
</dbReference>
<dbReference type="CDD" id="cd13601">
    <property type="entry name" value="PBP2_TRAP_DctP1_3_4_like"/>
    <property type="match status" value="1"/>
</dbReference>
<evidence type="ECO:0000313" key="2">
    <source>
        <dbReference type="EMBL" id="TFF25657.1"/>
    </source>
</evidence>
<name>A0A4Y8RSG5_9HYPH</name>
<dbReference type="Proteomes" id="UP000298179">
    <property type="component" value="Unassembled WGS sequence"/>
</dbReference>